<protein>
    <recommendedName>
        <fullName evidence="9">Zinc finger piccolo-type domain-containing protein</fullName>
    </recommendedName>
</protein>
<evidence type="ECO:0000256" key="5">
    <source>
        <dbReference type="ARBA" id="ARBA00023018"/>
    </source>
</evidence>
<feature type="compositionally biased region" description="Polar residues" evidence="8">
    <location>
        <begin position="1577"/>
        <end position="1597"/>
    </location>
</feature>
<feature type="compositionally biased region" description="Polar residues" evidence="8">
    <location>
        <begin position="634"/>
        <end position="671"/>
    </location>
</feature>
<feature type="compositionally biased region" description="Low complexity" evidence="8">
    <location>
        <begin position="1426"/>
        <end position="1438"/>
    </location>
</feature>
<feature type="compositionally biased region" description="Basic and acidic residues" evidence="8">
    <location>
        <begin position="2191"/>
        <end position="2203"/>
    </location>
</feature>
<feature type="compositionally biased region" description="Polar residues" evidence="8">
    <location>
        <begin position="1773"/>
        <end position="1789"/>
    </location>
</feature>
<feature type="region of interest" description="Disordered" evidence="8">
    <location>
        <begin position="1262"/>
        <end position="1355"/>
    </location>
</feature>
<feature type="compositionally biased region" description="Basic and acidic residues" evidence="8">
    <location>
        <begin position="1600"/>
        <end position="1610"/>
    </location>
</feature>
<name>A0ABU7E0B0_9TELE</name>
<dbReference type="EMBL" id="JAHUTJ010041334">
    <property type="protein sequence ID" value="MED6280034.1"/>
    <property type="molecule type" value="Genomic_DNA"/>
</dbReference>
<feature type="compositionally biased region" description="Polar residues" evidence="8">
    <location>
        <begin position="118"/>
        <end position="135"/>
    </location>
</feature>
<feature type="region of interest" description="Disordered" evidence="8">
    <location>
        <begin position="597"/>
        <end position="689"/>
    </location>
</feature>
<dbReference type="Pfam" id="PF05715">
    <property type="entry name" value="zf-piccolo"/>
    <property type="match status" value="10"/>
</dbReference>
<feature type="region of interest" description="Disordered" evidence="8">
    <location>
        <begin position="1745"/>
        <end position="1864"/>
    </location>
</feature>
<feature type="compositionally biased region" description="Basic and acidic residues" evidence="8">
    <location>
        <begin position="1197"/>
        <end position="1234"/>
    </location>
</feature>
<feature type="domain" description="Zinc finger piccolo-type" evidence="9">
    <location>
        <begin position="1959"/>
        <end position="2016"/>
    </location>
</feature>
<feature type="compositionally biased region" description="Pro residues" evidence="8">
    <location>
        <begin position="3083"/>
        <end position="3094"/>
    </location>
</feature>
<feature type="compositionally biased region" description="Polar residues" evidence="8">
    <location>
        <begin position="60"/>
        <end position="96"/>
    </location>
</feature>
<feature type="compositionally biased region" description="Polar residues" evidence="8">
    <location>
        <begin position="2125"/>
        <end position="2141"/>
    </location>
</feature>
<feature type="compositionally biased region" description="Basic and acidic residues" evidence="8">
    <location>
        <begin position="1321"/>
        <end position="1337"/>
    </location>
</feature>
<comment type="subcellular location">
    <subcellularLocation>
        <location evidence="7">Presynaptic active zone</location>
    </subcellularLocation>
</comment>
<feature type="domain" description="Zinc finger piccolo-type" evidence="9">
    <location>
        <begin position="521"/>
        <end position="577"/>
    </location>
</feature>
<feature type="compositionally biased region" description="Polar residues" evidence="8">
    <location>
        <begin position="2906"/>
        <end position="2918"/>
    </location>
</feature>
<feature type="compositionally biased region" description="Polar residues" evidence="8">
    <location>
        <begin position="1753"/>
        <end position="1764"/>
    </location>
</feature>
<feature type="region of interest" description="Disordered" evidence="8">
    <location>
        <begin position="1415"/>
        <end position="1443"/>
    </location>
</feature>
<feature type="domain" description="Zinc finger piccolo-type" evidence="9">
    <location>
        <begin position="1357"/>
        <end position="1413"/>
    </location>
</feature>
<keyword evidence="2" id="KW-0677">Repeat</keyword>
<feature type="compositionally biased region" description="Polar residues" evidence="8">
    <location>
        <begin position="2440"/>
        <end position="2461"/>
    </location>
</feature>
<evidence type="ECO:0000256" key="7">
    <source>
        <dbReference type="ARBA" id="ARBA00034101"/>
    </source>
</evidence>
<feature type="region of interest" description="Disordered" evidence="8">
    <location>
        <begin position="1140"/>
        <end position="1246"/>
    </location>
</feature>
<keyword evidence="3" id="KW-0863">Zinc-finger</keyword>
<feature type="domain" description="Zinc finger piccolo-type" evidence="9">
    <location>
        <begin position="2244"/>
        <end position="2301"/>
    </location>
</feature>
<feature type="region of interest" description="Disordered" evidence="8">
    <location>
        <begin position="717"/>
        <end position="775"/>
    </location>
</feature>
<gene>
    <name evidence="10" type="ORF">CHARACLAT_006649</name>
</gene>
<evidence type="ECO:0000313" key="10">
    <source>
        <dbReference type="EMBL" id="MED6280034.1"/>
    </source>
</evidence>
<feature type="compositionally biased region" description="Polar residues" evidence="8">
    <location>
        <begin position="195"/>
        <end position="204"/>
    </location>
</feature>
<evidence type="ECO:0000256" key="3">
    <source>
        <dbReference type="ARBA" id="ARBA00022771"/>
    </source>
</evidence>
<evidence type="ECO:0000256" key="8">
    <source>
        <dbReference type="SAM" id="MobiDB-lite"/>
    </source>
</evidence>
<feature type="region of interest" description="Disordered" evidence="8">
    <location>
        <begin position="297"/>
        <end position="433"/>
    </location>
</feature>
<feature type="compositionally biased region" description="Basic and acidic residues" evidence="8">
    <location>
        <begin position="2802"/>
        <end position="2813"/>
    </location>
</feature>
<evidence type="ECO:0000256" key="6">
    <source>
        <dbReference type="ARBA" id="ARBA00023273"/>
    </source>
</evidence>
<feature type="region of interest" description="Disordered" evidence="8">
    <location>
        <begin position="2166"/>
        <end position="2238"/>
    </location>
</feature>
<feature type="compositionally biased region" description="Polar residues" evidence="8">
    <location>
        <begin position="2634"/>
        <end position="2643"/>
    </location>
</feature>
<evidence type="ECO:0000259" key="9">
    <source>
        <dbReference type="Pfam" id="PF05715"/>
    </source>
</evidence>
<feature type="compositionally biased region" description="Basic and acidic residues" evidence="8">
    <location>
        <begin position="2213"/>
        <end position="2222"/>
    </location>
</feature>
<feature type="compositionally biased region" description="Low complexity" evidence="8">
    <location>
        <begin position="166"/>
        <end position="176"/>
    </location>
</feature>
<sequence>MFSSKFLSGANPLNAMSSAVNKFGLFGDDGDGAKKSPSQQGRKPSGEPQPGLGPGKDTQQEQTPQKSSQGPPMQKSQPLPKQGSPQLRGNGQTDPPTNKPVGQQAKDPPKQGSPKPGVQQQVPTKNGAQPVSSKQVPPKAEQQDAEKSGAQKQDILKTGVQGPTKSGSESSQEQSSPKTKYQHQGLPKVGLQQKGGRNQISTGHQGIMGPGTPEVTPVGSPPLGATKARPKADTVSKPLCSVCNTTKLNIHTKEPPNYKTCTQCNTEVCSLCGFSPPDSDGHEWLCLTCQIQRAQVTSEAPGPPNKKPSPNATSAPQNQKPSPGVLIKKNMSAQGSSQNVQSKPIKVPAKDEPPKELENSKQVSSGQTQKMTPETQRASGSPKLGPSGQPGRLQSITTPAPQQATGGLFGFSGGAKSESAKSDESVTGKMFGFGSSLFSSASTLIGSAVQDEPKTTPPVSPKMQPTKDTKVVPGQSLELEKKQQQPQEAKTQSAGQKVEKSTAETPKAATVSLNPPKKEQSCPICKMVLNVGSKDPPNYNSCTECKSTVCNQCGFNPMSNVKEENEWLCLNCQVKRAAEGIKPEKEMPLADLFKKTTAAQPATRKTSAPGSPQNKVSTAPVQQVKTEGPVSHKQAGQTPGQKTLQQSQRTDPQKVTNQTIQPPQKTGNATMSGGFFGFGGPKSQSDAAKHAESVPGKVFGFGTSIFSSASTLITSAVQDDPKLTPPVSPKMSPAKDLKSPTVKTQEQEKKPQQLQQATGPTPVQPKAEKLPSELPTKESALPIISKASDSTCPLCKVKLNVGSKDSPNYSTCTECKSIVCNQCGFNPMPNVKEMKEWLCLNCQVQRALGASEPPGTPVMNLRASPNKTPVSADALKKETPSQQKEILVPFKSKETTPLCPSQQKSQTSIESGITSAKEEDGRSLKSGGPKRQSDAAKPNESLGGKMFGFGSSMLSSASSFITSSVQDESKTTPPVSPKIPIAKGAKFVPVQKHDPEMKGEQVQQIKRSPLLQAKIEKGSPEDVKDAVASDGQKTGQSICPLCKTELNIFSKDLPNYNKCTECKSNVCNQCGFNPIPNVTGVKEWLCLNCQMQRALGASEITGLSMKLEIETNKGLPFTESQKIPPPKQEQSLNKELSDKKMEAPMPDSPQKKGSSTPGSPQRTQRAAVPLAAKEPEAKTQPSPRTSPNTQRVTGTQKKTDQTSELDPKHKEVKPDVQQEADKKSGSIDPKKVSETSKTTESVGGKMFGFGSSIFSSASNLISAAVQEESQTTSPGSRKMSAPPEIFGKMSVSPKISPKGTPTLSPKMSPAREPKVFPQKLEQVKKPEERHLEKEDKAPSQQHVGSVSPRSSDGGQTICPLCKDEINISSKQPPNYNTCTECKTVVCNQCGFNPMPVGNVKEWLCLTCQVKRAVRTSEPPGPHALMSQTSPSKSPSPTSAQLKDPSKLTAIQKKDGLHAVEQSKELSRNISPQRKLSTPLSKPPSNDAPLKQTSPAPYRKTPEEILKADEKKQSDQANQSYGRRSSTPSAKEQDSGGFFGFVESKAQPEGAKAMLGFRSSIFSSASTLITSVVKDQLSTTPPVSPKMSPSKQAKSPTASKVEQEKKSERQQQSEGQPPAQPKANESKPFASQKLEQQKKAEPSLQTKTLPLVQAKVDKTPPELSKHEAGAQASVKIEQSTCPLCKMQLNIGSKDPHNYNNCTKCKNTVCNQCGFNPMPNKTMVMEWLCLTCQMQMMLEVTEPSGVASLKPQTPAKPQTTGITSLAQPEKKVLSASHSPQKKLSSPTQPIISETVAKQVVNKQASPVPSKKTPSEQHKTSGPNKSPGQTRQAEHKQSNMTAAPQKDSGGFFGLGGGKNHPNMDKPAESVSGKMFGFGSSIFSSASTLITSAVEEQSKTTPPVSPKLSPAKEVKSPAAQERKQTESQQTKAPAVVQDKADKAQPVVSKVIEASQGVVKPDASCLLCKAELNMESKDPPNYNTCTECKNTVCNQCGFDPMPNQLEMKEWLCLTCQMQRALAAADSVQPPLKKAQAPPSKVSSHGTSKKDVPAQKKYSIPKEDAGDMDRTQDAPRKKVDILKTPTSLALKDATDAVSSPNKEVKTNLLHAEGVLKSSVPQREEAGPVVSNVKQPMPTQAPPITTDKTTVESKVTLEKKVEKPETIKKLTDQLVKSTEEVLQSQVKTPQRKSSAVEVKQDDDQKTHVEPIPDQPQGPKDSPKRQHEDGDGQIELTKPEASRDAPKRAQAACPLCKVELNIDSKSPPNFNTCTDCKTTVCNKCGFSPMPNISKAKEWLCLNCQMQRALGASEPPGLPMMKTQTSPRKDIPANIQKIETSAAGASKQENSEQITFSSDLANIITARETQPCAVSEPTKEVPDASVSIPDKSGPPTTTKAAVSPASPKPSSPQQHTQKAPTSSKPTVPKDEPSLQLPPKAGPPSDKPAPSQQLEPCSPQQHTQKSPTSSKPVVPKDQPKDEPSLQLLPKAGPPSDKPAPSLQQKEAKQPPIHPPKPEASPKSAPPPVQAGKPEPGSFFGFGGPKIQPTAAKPAESVTGKMFGFGSSFLSSASNLITSAVQDEPKTTPPTPRKMSTTDRVSPKPTPPASPKTLPAKDVKALSVQKTEDKKSDKPQQTEIHPTEQNKLTKSPSEVSKVPAKRQVASKEDQSMCPLCKTKLNFDSKDPTNYNICTECKTTVCNQCGFDAISNISETNEWLCLNCQMQRALKVSESTLSPVVKQTPNQISQSPVVQKEKPTPKTQKDAMKAATPLPTAASAQQESLQKVPVVPGSDKQQQDDKQQQLKIAQTTKPEVKPDMAKQEGGKLQQQPAKLATQPAKPTPPVQPTKQESGGFFGFGGPKTPAVAAKSAESVTGKMFGFGSSFLSSASTLINSAVQDEPKTTPPTPRRMSTTAPNTPKATPSVSPKITSAKDTKAPATQRSEPPLQAKPPPLQDKPIPPPPQAKPTPLPQQDKATPPPLQDKFTPPPQQDKAYLPPQQDKPSPPIQQKKPSPPPPQAKPTPPPQQDKASLPAQQDKPSPPIQQEKSSPPPPQSKPTSLPPQVKPTLPPSQDRPTSPPPQAKPTLAPKQDKSTPPPEQTRPTPLPQETSEKVLPVSTEVNKVAPTPAVSTCPLCKVELNAGSTDAPNYNTCTECKNTVCNFCGFNPMPHTAEAP</sequence>
<feature type="compositionally biased region" description="Polar residues" evidence="8">
    <location>
        <begin position="331"/>
        <end position="342"/>
    </location>
</feature>
<reference evidence="10 11" key="1">
    <citation type="submission" date="2021-06" db="EMBL/GenBank/DDBJ databases">
        <authorList>
            <person name="Palmer J.M."/>
        </authorList>
    </citation>
    <scope>NUCLEOTIDE SEQUENCE [LARGE SCALE GENOMIC DNA]</scope>
    <source>
        <strain evidence="10 11">CL_MEX2019</strain>
        <tissue evidence="10">Muscle</tissue>
    </source>
</reference>
<dbReference type="InterPro" id="IPR011011">
    <property type="entry name" value="Znf_FYVE_PHD"/>
</dbReference>
<feature type="compositionally biased region" description="Polar residues" evidence="8">
    <location>
        <begin position="1817"/>
        <end position="1828"/>
    </location>
</feature>
<organism evidence="10 11">
    <name type="scientific">Characodon lateralis</name>
    <dbReference type="NCBI Taxonomy" id="208331"/>
    <lineage>
        <taxon>Eukaryota</taxon>
        <taxon>Metazoa</taxon>
        <taxon>Chordata</taxon>
        <taxon>Craniata</taxon>
        <taxon>Vertebrata</taxon>
        <taxon>Euteleostomi</taxon>
        <taxon>Actinopterygii</taxon>
        <taxon>Neopterygii</taxon>
        <taxon>Teleostei</taxon>
        <taxon>Neoteleostei</taxon>
        <taxon>Acanthomorphata</taxon>
        <taxon>Ovalentaria</taxon>
        <taxon>Atherinomorphae</taxon>
        <taxon>Cyprinodontiformes</taxon>
        <taxon>Goodeidae</taxon>
        <taxon>Characodon</taxon>
    </lineage>
</organism>
<feature type="region of interest" description="Disordered" evidence="8">
    <location>
        <begin position="2021"/>
        <end position="2068"/>
    </location>
</feature>
<evidence type="ECO:0000256" key="1">
    <source>
        <dbReference type="ARBA" id="ARBA00022723"/>
    </source>
</evidence>
<feature type="region of interest" description="Disordered" evidence="8">
    <location>
        <begin position="2110"/>
        <end position="2150"/>
    </location>
</feature>
<feature type="compositionally biased region" description="Polar residues" evidence="8">
    <location>
        <begin position="2404"/>
        <end position="2416"/>
    </location>
</feature>
<feature type="compositionally biased region" description="Polar residues" evidence="8">
    <location>
        <begin position="1467"/>
        <end position="1483"/>
    </location>
</feature>
<feature type="region of interest" description="Disordered" evidence="8">
    <location>
        <begin position="2885"/>
        <end position="3107"/>
    </location>
</feature>
<evidence type="ECO:0000313" key="11">
    <source>
        <dbReference type="Proteomes" id="UP001352852"/>
    </source>
</evidence>
<dbReference type="InterPro" id="IPR013083">
    <property type="entry name" value="Znf_RING/FYVE/PHD"/>
</dbReference>
<feature type="compositionally biased region" description="Low complexity" evidence="8">
    <location>
        <begin position="2986"/>
        <end position="3000"/>
    </location>
</feature>
<keyword evidence="1" id="KW-0479">Metal-binding</keyword>
<feature type="compositionally biased region" description="Polar residues" evidence="8">
    <location>
        <begin position="1179"/>
        <end position="1196"/>
    </location>
</feature>
<feature type="domain" description="Zinc finger piccolo-type" evidence="9">
    <location>
        <begin position="1038"/>
        <end position="1095"/>
    </location>
</feature>
<feature type="compositionally biased region" description="Basic and acidic residues" evidence="8">
    <location>
        <begin position="348"/>
        <end position="359"/>
    </location>
</feature>
<feature type="compositionally biased region" description="Pro residues" evidence="8">
    <location>
        <begin position="2937"/>
        <end position="2959"/>
    </location>
</feature>
<accession>A0ABU7E0B0</accession>
<comment type="caution">
    <text evidence="10">The sequence shown here is derived from an EMBL/GenBank/DDBJ whole genome shotgun (WGS) entry which is preliminary data.</text>
</comment>
<proteinExistence type="predicted"/>
<feature type="compositionally biased region" description="Pro residues" evidence="8">
    <location>
        <begin position="3001"/>
        <end position="3015"/>
    </location>
</feature>
<feature type="compositionally biased region" description="Polar residues" evidence="8">
    <location>
        <begin position="898"/>
        <end position="914"/>
    </location>
</feature>
<evidence type="ECO:0000256" key="2">
    <source>
        <dbReference type="ARBA" id="ARBA00022737"/>
    </source>
</evidence>
<feature type="region of interest" description="Disordered" evidence="8">
    <location>
        <begin position="1890"/>
        <end position="1936"/>
    </location>
</feature>
<feature type="domain" description="Zinc finger piccolo-type" evidence="9">
    <location>
        <begin position="2661"/>
        <end position="2718"/>
    </location>
</feature>
<feature type="domain" description="Zinc finger piccolo-type" evidence="9">
    <location>
        <begin position="3120"/>
        <end position="3162"/>
    </location>
</feature>
<dbReference type="SUPFAM" id="SSF57903">
    <property type="entry name" value="FYVE/PHD zinc finger"/>
    <property type="match status" value="10"/>
</dbReference>
<dbReference type="Proteomes" id="UP001352852">
    <property type="component" value="Unassembled WGS sequence"/>
</dbReference>
<dbReference type="Gene3D" id="3.30.40.10">
    <property type="entry name" value="Zinc/RING finger domain, C3HC4 (zinc finger)"/>
    <property type="match status" value="10"/>
</dbReference>
<feature type="compositionally biased region" description="Basic and acidic residues" evidence="8">
    <location>
        <begin position="2229"/>
        <end position="2238"/>
    </location>
</feature>
<feature type="compositionally biased region" description="Polar residues" evidence="8">
    <location>
        <begin position="1151"/>
        <end position="1164"/>
    </location>
</feature>
<keyword evidence="6" id="KW-0966">Cell projection</keyword>
<feature type="compositionally biased region" description="Basic and acidic residues" evidence="8">
    <location>
        <begin position="2743"/>
        <end position="2756"/>
    </location>
</feature>
<feature type="compositionally biased region" description="Polar residues" evidence="8">
    <location>
        <begin position="392"/>
        <end position="405"/>
    </location>
</feature>
<feature type="domain" description="Zinc finger piccolo-type" evidence="9">
    <location>
        <begin position="239"/>
        <end position="294"/>
    </location>
</feature>
<feature type="region of interest" description="Disordered" evidence="8">
    <location>
        <begin position="448"/>
        <end position="515"/>
    </location>
</feature>
<feature type="compositionally biased region" description="Polar residues" evidence="8">
    <location>
        <begin position="2167"/>
        <end position="2186"/>
    </location>
</feature>
<feature type="compositionally biased region" description="Polar residues" evidence="8">
    <location>
        <begin position="1338"/>
        <end position="1354"/>
    </location>
</feature>
<feature type="region of interest" description="Disordered" evidence="8">
    <location>
        <begin position="1462"/>
        <end position="1542"/>
    </location>
</feature>
<feature type="compositionally biased region" description="Basic and acidic residues" evidence="8">
    <location>
        <begin position="2604"/>
        <end position="2633"/>
    </location>
</feature>
<feature type="region of interest" description="Disordered" evidence="8">
    <location>
        <begin position="2569"/>
        <end position="2653"/>
    </location>
</feature>
<keyword evidence="4" id="KW-0862">Zinc</keyword>
<evidence type="ECO:0000256" key="4">
    <source>
        <dbReference type="ARBA" id="ARBA00022833"/>
    </source>
</evidence>
<feature type="compositionally biased region" description="Basic and acidic residues" evidence="8">
    <location>
        <begin position="1499"/>
        <end position="1513"/>
    </location>
</feature>
<dbReference type="PANTHER" id="PTHR14113:SF6">
    <property type="entry name" value="PROTEIN PICCOLO"/>
    <property type="match status" value="1"/>
</dbReference>
<feature type="compositionally biased region" description="Pro residues" evidence="8">
    <location>
        <begin position="2966"/>
        <end position="2979"/>
    </location>
</feature>
<feature type="compositionally biased region" description="Basic and acidic residues" evidence="8">
    <location>
        <begin position="2042"/>
        <end position="2068"/>
    </location>
</feature>
<dbReference type="CDD" id="cd15751">
    <property type="entry name" value="FYVE_BSN_PCLO"/>
    <property type="match status" value="1"/>
</dbReference>
<feature type="domain" description="Zinc finger piccolo-type" evidence="9">
    <location>
        <begin position="1679"/>
        <end position="1735"/>
    </location>
</feature>
<feature type="compositionally biased region" description="Pro residues" evidence="8">
    <location>
        <begin position="3038"/>
        <end position="3058"/>
    </location>
</feature>
<keyword evidence="5" id="KW-0770">Synapse</keyword>
<feature type="region of interest" description="Disordered" evidence="8">
    <location>
        <begin position="2359"/>
        <end position="2544"/>
    </location>
</feature>
<feature type="compositionally biased region" description="Polar residues" evidence="8">
    <location>
        <begin position="597"/>
        <end position="625"/>
    </location>
</feature>
<feature type="compositionally biased region" description="Polar residues" evidence="8">
    <location>
        <begin position="308"/>
        <end position="321"/>
    </location>
</feature>
<feature type="compositionally biased region" description="Basic and acidic residues" evidence="8">
    <location>
        <begin position="1906"/>
        <end position="1921"/>
    </location>
</feature>
<feature type="region of interest" description="Disordered" evidence="8">
    <location>
        <begin position="867"/>
        <end position="944"/>
    </location>
</feature>
<dbReference type="InterPro" id="IPR052098">
    <property type="entry name" value="Presynaptic_Scaffold_Bsn/Pclo"/>
</dbReference>
<feature type="region of interest" description="Disordered" evidence="8">
    <location>
        <begin position="22"/>
        <end position="231"/>
    </location>
</feature>
<feature type="region of interest" description="Disordered" evidence="8">
    <location>
        <begin position="1577"/>
        <end position="1651"/>
    </location>
</feature>
<dbReference type="PANTHER" id="PTHR14113">
    <property type="entry name" value="PICCOLO/BASSOON"/>
    <property type="match status" value="1"/>
</dbReference>
<dbReference type="InterPro" id="IPR008899">
    <property type="entry name" value="Znf_piccolo"/>
</dbReference>
<feature type="compositionally biased region" description="Pro residues" evidence="8">
    <location>
        <begin position="2501"/>
        <end position="2518"/>
    </location>
</feature>
<feature type="compositionally biased region" description="Low complexity" evidence="8">
    <location>
        <begin position="484"/>
        <end position="494"/>
    </location>
</feature>
<keyword evidence="11" id="KW-1185">Reference proteome</keyword>
<feature type="compositionally biased region" description="Polar residues" evidence="8">
    <location>
        <begin position="2726"/>
        <end position="2741"/>
    </location>
</feature>
<feature type="compositionally biased region" description="Polar residues" evidence="8">
    <location>
        <begin position="1514"/>
        <end position="1529"/>
    </location>
</feature>
<feature type="region of interest" description="Disordered" evidence="8">
    <location>
        <begin position="2726"/>
        <end position="2847"/>
    </location>
</feature>
<feature type="domain" description="Zinc finger piccolo-type" evidence="9">
    <location>
        <begin position="791"/>
        <end position="848"/>
    </location>
</feature>
<feature type="compositionally biased region" description="Polar residues" evidence="8">
    <location>
        <begin position="360"/>
        <end position="379"/>
    </location>
</feature>